<feature type="domain" description="VWFA" evidence="1">
    <location>
        <begin position="156"/>
        <end position="333"/>
    </location>
</feature>
<evidence type="ECO:0000259" key="1">
    <source>
        <dbReference type="PROSITE" id="PS50234"/>
    </source>
</evidence>
<dbReference type="InterPro" id="IPR036465">
    <property type="entry name" value="vWFA_dom_sf"/>
</dbReference>
<dbReference type="OrthoDB" id="687730at2759"/>
<gene>
    <name evidence="2" type="ORF">SteCoe_28551</name>
</gene>
<evidence type="ECO:0000313" key="2">
    <source>
        <dbReference type="EMBL" id="OMJ72888.1"/>
    </source>
</evidence>
<dbReference type="Proteomes" id="UP000187209">
    <property type="component" value="Unassembled WGS sequence"/>
</dbReference>
<dbReference type="SUPFAM" id="SSF53300">
    <property type="entry name" value="vWA-like"/>
    <property type="match status" value="1"/>
</dbReference>
<keyword evidence="3" id="KW-1185">Reference proteome</keyword>
<dbReference type="PROSITE" id="PS50234">
    <property type="entry name" value="VWFA"/>
    <property type="match status" value="1"/>
</dbReference>
<protein>
    <recommendedName>
        <fullName evidence="1">VWFA domain-containing protein</fullName>
    </recommendedName>
</protein>
<dbReference type="InterPro" id="IPR002035">
    <property type="entry name" value="VWF_A"/>
</dbReference>
<evidence type="ECO:0000313" key="3">
    <source>
        <dbReference type="Proteomes" id="UP000187209"/>
    </source>
</evidence>
<dbReference type="InterPro" id="IPR051266">
    <property type="entry name" value="CLCR"/>
</dbReference>
<dbReference type="PANTHER" id="PTHR10579:SF43">
    <property type="entry name" value="ZINC FINGER (C3HC4-TYPE RING FINGER) FAMILY PROTEIN"/>
    <property type="match status" value="1"/>
</dbReference>
<dbReference type="Gene3D" id="3.40.50.410">
    <property type="entry name" value="von Willebrand factor, type A domain"/>
    <property type="match status" value="1"/>
</dbReference>
<dbReference type="AlphaFoldDB" id="A0A1R2B7Z0"/>
<dbReference type="Pfam" id="PF00092">
    <property type="entry name" value="VWA"/>
    <property type="match status" value="1"/>
</dbReference>
<dbReference type="SMART" id="SM00327">
    <property type="entry name" value="VWA"/>
    <property type="match status" value="1"/>
</dbReference>
<sequence>MNLDDNEVLENIILTKNNLPKTVVSALLFPSPPQALTNPLKISPNQVMSSSDLSNTSTQQSLLYPPQQLTMPSTQKPKIADMIVYSSALALDTDEPLKIVTKKAISVPYENLISFSIKPLYNKLKLKTSVELPCIVALKGETIDLDIIEKNRRSLDLIFVVDISGSMRSEKIKLVKITMEFIITLLKDFDRVSIIGFSNSAFIYCPLTVMNEQGKVKITQIINTLGPTGGTNIECGVRAALHILADRKVCNQLTSILLLSDGCDNDTKSVNQRIRVAIDEFKPRIKDSYRMHTFGYGKDHDSVVMNLMAELTNGNFYYVENEASVTDAFTNCIGEIFALLASNVQVSLKTNSCKVPFKLSKVYSNTGGKVFAMSNVFFGDEKDSVFVLEFKAIKKNFVGQKIVPIEAVATFTLKNGEKAIKNAVLELFIVENDEEIKKDEKVLLEYYRVKGAESLKEVIKFADAGKFEKAKEAARISEQEISNSQVANNPKIQALIKDLRDSQNRFESKNSWNSGGRAQVASIRISHFTQTATSNCMTYQFPTQCAYKESSDDYFKSKSDTIKFQVPPMPYQQASNNASIPLVSGTPPQVRIINQIHRPEIPINFNPHQQFPLKSNT</sequence>
<organism evidence="2 3">
    <name type="scientific">Stentor coeruleus</name>
    <dbReference type="NCBI Taxonomy" id="5963"/>
    <lineage>
        <taxon>Eukaryota</taxon>
        <taxon>Sar</taxon>
        <taxon>Alveolata</taxon>
        <taxon>Ciliophora</taxon>
        <taxon>Postciliodesmatophora</taxon>
        <taxon>Heterotrichea</taxon>
        <taxon>Heterotrichida</taxon>
        <taxon>Stentoridae</taxon>
        <taxon>Stentor</taxon>
    </lineage>
</organism>
<name>A0A1R2B7Z0_9CILI</name>
<accession>A0A1R2B7Z0</accession>
<comment type="caution">
    <text evidence="2">The sequence shown here is derived from an EMBL/GenBank/DDBJ whole genome shotgun (WGS) entry which is preliminary data.</text>
</comment>
<dbReference type="PANTHER" id="PTHR10579">
    <property type="entry name" value="CALCIUM-ACTIVATED CHLORIDE CHANNEL REGULATOR"/>
    <property type="match status" value="1"/>
</dbReference>
<proteinExistence type="predicted"/>
<reference evidence="2 3" key="1">
    <citation type="submission" date="2016-11" db="EMBL/GenBank/DDBJ databases">
        <title>The macronuclear genome of Stentor coeruleus: a giant cell with tiny introns.</title>
        <authorList>
            <person name="Slabodnick M."/>
            <person name="Ruby J.G."/>
            <person name="Reiff S.B."/>
            <person name="Swart E.C."/>
            <person name="Gosai S."/>
            <person name="Prabakaran S."/>
            <person name="Witkowska E."/>
            <person name="Larue G.E."/>
            <person name="Fisher S."/>
            <person name="Freeman R.M."/>
            <person name="Gunawardena J."/>
            <person name="Chu W."/>
            <person name="Stover N.A."/>
            <person name="Gregory B.D."/>
            <person name="Nowacki M."/>
            <person name="Derisi J."/>
            <person name="Roy S.W."/>
            <person name="Marshall W.F."/>
            <person name="Sood P."/>
        </authorList>
    </citation>
    <scope>NUCLEOTIDE SEQUENCE [LARGE SCALE GENOMIC DNA]</scope>
    <source>
        <strain evidence="2">WM001</strain>
    </source>
</reference>
<dbReference type="EMBL" id="MPUH01000865">
    <property type="protein sequence ID" value="OMJ72888.1"/>
    <property type="molecule type" value="Genomic_DNA"/>
</dbReference>